<dbReference type="InterPro" id="IPR024187">
    <property type="entry name" value="Sig_transdc_resp-reg_cit/mal"/>
</dbReference>
<keyword evidence="8 9" id="KW-0804">Transcription</keyword>
<comment type="caution">
    <text evidence="12">The sequence shown here is derived from an EMBL/GenBank/DDBJ whole genome shotgun (WGS) entry which is preliminary data.</text>
</comment>
<dbReference type="PANTHER" id="PTHR45526">
    <property type="entry name" value="TRANSCRIPTIONAL REGULATORY PROTEIN DPIA"/>
    <property type="match status" value="1"/>
</dbReference>
<dbReference type="InterPro" id="IPR011006">
    <property type="entry name" value="CheY-like_superfamily"/>
</dbReference>
<dbReference type="RefSeq" id="WP_241034696.1">
    <property type="nucleotide sequence ID" value="NZ_BAAAJF010000009.1"/>
</dbReference>
<protein>
    <recommendedName>
        <fullName evidence="9">Transcriptional regulatory protein</fullName>
    </recommendedName>
</protein>
<keyword evidence="7 9" id="KW-0010">Activator</keyword>
<evidence type="ECO:0000256" key="1">
    <source>
        <dbReference type="ARBA" id="ARBA00004496"/>
    </source>
</evidence>
<evidence type="ECO:0000256" key="8">
    <source>
        <dbReference type="ARBA" id="ARBA00023163"/>
    </source>
</evidence>
<gene>
    <name evidence="12" type="ORF">MMF94_03110</name>
</gene>
<dbReference type="InterPro" id="IPR048714">
    <property type="entry name" value="DpiA-like_HTH"/>
</dbReference>
<keyword evidence="6 9" id="KW-0238">DNA-binding</keyword>
<name>A0ABS9T8B3_9PSEU</name>
<dbReference type="PIRSF" id="PIRSF006171">
    <property type="entry name" value="RR_citrat_malat"/>
    <property type="match status" value="1"/>
</dbReference>
<reference evidence="12 13" key="1">
    <citation type="submission" date="2022-03" db="EMBL/GenBank/DDBJ databases">
        <title>Pseudonocardia alaer sp. nov., a novel actinomycete isolated from reed forest soil.</title>
        <authorList>
            <person name="Wang L."/>
        </authorList>
    </citation>
    <scope>NUCLEOTIDE SEQUENCE [LARGE SCALE GENOMIC DNA]</scope>
    <source>
        <strain evidence="12 13">Y-16303</strain>
    </source>
</reference>
<keyword evidence="3 10" id="KW-0597">Phosphoprotein</keyword>
<evidence type="ECO:0000256" key="3">
    <source>
        <dbReference type="ARBA" id="ARBA00022553"/>
    </source>
</evidence>
<dbReference type="Proteomes" id="UP001299970">
    <property type="component" value="Unassembled WGS sequence"/>
</dbReference>
<evidence type="ECO:0000259" key="11">
    <source>
        <dbReference type="PROSITE" id="PS50110"/>
    </source>
</evidence>
<feature type="modified residue" description="4-aspartylphosphate" evidence="10">
    <location>
        <position position="54"/>
    </location>
</feature>
<organism evidence="12 13">
    <name type="scientific">Pseudonocardia alaniniphila</name>
    <dbReference type="NCBI Taxonomy" id="75291"/>
    <lineage>
        <taxon>Bacteria</taxon>
        <taxon>Bacillati</taxon>
        <taxon>Actinomycetota</taxon>
        <taxon>Actinomycetes</taxon>
        <taxon>Pseudonocardiales</taxon>
        <taxon>Pseudonocardiaceae</taxon>
        <taxon>Pseudonocardia</taxon>
    </lineage>
</organism>
<dbReference type="PROSITE" id="PS50110">
    <property type="entry name" value="RESPONSE_REGULATORY"/>
    <property type="match status" value="1"/>
</dbReference>
<evidence type="ECO:0000256" key="10">
    <source>
        <dbReference type="PROSITE-ProRule" id="PRU00169"/>
    </source>
</evidence>
<keyword evidence="13" id="KW-1185">Reference proteome</keyword>
<dbReference type="InterPro" id="IPR036390">
    <property type="entry name" value="WH_DNA-bd_sf"/>
</dbReference>
<evidence type="ECO:0000256" key="7">
    <source>
        <dbReference type="ARBA" id="ARBA00023159"/>
    </source>
</evidence>
<dbReference type="Gene3D" id="3.40.50.2300">
    <property type="match status" value="1"/>
</dbReference>
<evidence type="ECO:0000256" key="5">
    <source>
        <dbReference type="ARBA" id="ARBA00023015"/>
    </source>
</evidence>
<dbReference type="SUPFAM" id="SSF52172">
    <property type="entry name" value="CheY-like"/>
    <property type="match status" value="1"/>
</dbReference>
<accession>A0ABS9T8B3</accession>
<dbReference type="Gene3D" id="1.10.10.10">
    <property type="entry name" value="Winged helix-like DNA-binding domain superfamily/Winged helix DNA-binding domain"/>
    <property type="match status" value="1"/>
</dbReference>
<evidence type="ECO:0000313" key="12">
    <source>
        <dbReference type="EMBL" id="MCH6164663.1"/>
    </source>
</evidence>
<evidence type="ECO:0000313" key="13">
    <source>
        <dbReference type="Proteomes" id="UP001299970"/>
    </source>
</evidence>
<dbReference type="InterPro" id="IPR001789">
    <property type="entry name" value="Sig_transdc_resp-reg_receiver"/>
</dbReference>
<keyword evidence="2 9" id="KW-0963">Cytoplasm</keyword>
<proteinExistence type="predicted"/>
<dbReference type="Pfam" id="PF00072">
    <property type="entry name" value="Response_reg"/>
    <property type="match status" value="1"/>
</dbReference>
<sequence>MIRTLIVEDDPIAAAAHASYVGRVRGFEVVGSAGSGAEALRLLDSRTVELVLLDVHLPDTSGLEVLRRMRAAGHTTDVIMVTRARDLAVVQAAISFGATQYLVKPFTFSAVRTKLEGFLEYRSRLGAGPMVAQEDVDGLFHTLRAPAPAGGLPKGVSRESLDAVARRLAAAGDTGLTAAEVAEGLGASRVTARRYLEYLAEAGLAERHSRYGSTGRPQVEYRWRAAGVPGGRAAPGGAVP</sequence>
<feature type="domain" description="Response regulatory" evidence="11">
    <location>
        <begin position="3"/>
        <end position="119"/>
    </location>
</feature>
<dbReference type="EMBL" id="JAKXMK010000003">
    <property type="protein sequence ID" value="MCH6164663.1"/>
    <property type="molecule type" value="Genomic_DNA"/>
</dbReference>
<dbReference type="PANTHER" id="PTHR45526:SF1">
    <property type="entry name" value="TRANSCRIPTIONAL REGULATORY PROTEIN DCUR-RELATED"/>
    <property type="match status" value="1"/>
</dbReference>
<keyword evidence="4 9" id="KW-0902">Two-component regulatory system</keyword>
<dbReference type="SMART" id="SM00448">
    <property type="entry name" value="REC"/>
    <property type="match status" value="1"/>
</dbReference>
<evidence type="ECO:0000256" key="2">
    <source>
        <dbReference type="ARBA" id="ARBA00022490"/>
    </source>
</evidence>
<evidence type="ECO:0000256" key="9">
    <source>
        <dbReference type="PIRNR" id="PIRNR006171"/>
    </source>
</evidence>
<dbReference type="SUPFAM" id="SSF46785">
    <property type="entry name" value="Winged helix' DNA-binding domain"/>
    <property type="match status" value="1"/>
</dbReference>
<keyword evidence="5 9" id="KW-0805">Transcription regulation</keyword>
<dbReference type="InterPro" id="IPR036388">
    <property type="entry name" value="WH-like_DNA-bd_sf"/>
</dbReference>
<dbReference type="InterPro" id="IPR051271">
    <property type="entry name" value="2C-system_Tx_regulators"/>
</dbReference>
<comment type="subcellular location">
    <subcellularLocation>
        <location evidence="1 9">Cytoplasm</location>
    </subcellularLocation>
</comment>
<dbReference type="Pfam" id="PF20714">
    <property type="entry name" value="HTH_64"/>
    <property type="match status" value="1"/>
</dbReference>
<dbReference type="CDD" id="cd19925">
    <property type="entry name" value="REC_citrate_TCS"/>
    <property type="match status" value="1"/>
</dbReference>
<evidence type="ECO:0000256" key="4">
    <source>
        <dbReference type="ARBA" id="ARBA00023012"/>
    </source>
</evidence>
<evidence type="ECO:0000256" key="6">
    <source>
        <dbReference type="ARBA" id="ARBA00023125"/>
    </source>
</evidence>